<gene>
    <name evidence="2" type="ORF">PCOR1329_LOCUS25731</name>
</gene>
<name>A0ABN9S410_9DINO</name>
<sequence length="161" mass="16895">AAATPKLAGSLVAAPAPSSHLTKKIQKALTLRVDSQSTREALKCLSGFFGENTVHSRRNLRSSIEGQNLLLHQELSGRCSRSRWRIWTSSCPPWTQLAKPPRRGAAAREQGGDPGHPPEGHGVAQGVEGHRGQAGRAREVSGPLPPLGGGHAARALGGQAS</sequence>
<feature type="region of interest" description="Disordered" evidence="1">
    <location>
        <begin position="92"/>
        <end position="161"/>
    </location>
</feature>
<evidence type="ECO:0000256" key="1">
    <source>
        <dbReference type="SAM" id="MobiDB-lite"/>
    </source>
</evidence>
<evidence type="ECO:0000313" key="2">
    <source>
        <dbReference type="EMBL" id="CAK0825661.1"/>
    </source>
</evidence>
<comment type="caution">
    <text evidence="2">The sequence shown here is derived from an EMBL/GenBank/DDBJ whole genome shotgun (WGS) entry which is preliminary data.</text>
</comment>
<feature type="non-terminal residue" evidence="2">
    <location>
        <position position="1"/>
    </location>
</feature>
<dbReference type="Proteomes" id="UP001189429">
    <property type="component" value="Unassembled WGS sequence"/>
</dbReference>
<dbReference type="EMBL" id="CAUYUJ010009025">
    <property type="protein sequence ID" value="CAK0825661.1"/>
    <property type="molecule type" value="Genomic_DNA"/>
</dbReference>
<proteinExistence type="predicted"/>
<keyword evidence="3" id="KW-1185">Reference proteome</keyword>
<organism evidence="2 3">
    <name type="scientific">Prorocentrum cordatum</name>
    <dbReference type="NCBI Taxonomy" id="2364126"/>
    <lineage>
        <taxon>Eukaryota</taxon>
        <taxon>Sar</taxon>
        <taxon>Alveolata</taxon>
        <taxon>Dinophyceae</taxon>
        <taxon>Prorocentrales</taxon>
        <taxon>Prorocentraceae</taxon>
        <taxon>Prorocentrum</taxon>
    </lineage>
</organism>
<feature type="compositionally biased region" description="Low complexity" evidence="1">
    <location>
        <begin position="152"/>
        <end position="161"/>
    </location>
</feature>
<protein>
    <submittedName>
        <fullName evidence="2">Uncharacterized protein</fullName>
    </submittedName>
</protein>
<feature type="compositionally biased region" description="Basic and acidic residues" evidence="1">
    <location>
        <begin position="128"/>
        <end position="139"/>
    </location>
</feature>
<reference evidence="2" key="1">
    <citation type="submission" date="2023-10" db="EMBL/GenBank/DDBJ databases">
        <authorList>
            <person name="Chen Y."/>
            <person name="Shah S."/>
            <person name="Dougan E. K."/>
            <person name="Thang M."/>
            <person name="Chan C."/>
        </authorList>
    </citation>
    <scope>NUCLEOTIDE SEQUENCE [LARGE SCALE GENOMIC DNA]</scope>
</reference>
<accession>A0ABN9S410</accession>
<evidence type="ECO:0000313" key="3">
    <source>
        <dbReference type="Proteomes" id="UP001189429"/>
    </source>
</evidence>